<comment type="caution">
    <text evidence="1">The sequence shown here is derived from an EMBL/GenBank/DDBJ whole genome shotgun (WGS) entry which is preliminary data.</text>
</comment>
<dbReference type="EMBL" id="BARU01033852">
    <property type="protein sequence ID" value="GAH72155.1"/>
    <property type="molecule type" value="Genomic_DNA"/>
</dbReference>
<sequence length="33" mass="3763">NYRLSADAGNSFRFRINGLSVNFNAWPYARGLD</sequence>
<gene>
    <name evidence="1" type="ORF">S03H2_53198</name>
</gene>
<accession>X1ISC3</accession>
<organism evidence="1">
    <name type="scientific">marine sediment metagenome</name>
    <dbReference type="NCBI Taxonomy" id="412755"/>
    <lineage>
        <taxon>unclassified sequences</taxon>
        <taxon>metagenomes</taxon>
        <taxon>ecological metagenomes</taxon>
    </lineage>
</organism>
<dbReference type="AlphaFoldDB" id="X1ISC3"/>
<name>X1ISC3_9ZZZZ</name>
<proteinExistence type="predicted"/>
<feature type="non-terminal residue" evidence="1">
    <location>
        <position position="1"/>
    </location>
</feature>
<evidence type="ECO:0000313" key="1">
    <source>
        <dbReference type="EMBL" id="GAH72155.1"/>
    </source>
</evidence>
<protein>
    <submittedName>
        <fullName evidence="1">Uncharacterized protein</fullName>
    </submittedName>
</protein>
<reference evidence="1" key="1">
    <citation type="journal article" date="2014" name="Front. Microbiol.">
        <title>High frequency of phylogenetically diverse reductive dehalogenase-homologous genes in deep subseafloor sedimentary metagenomes.</title>
        <authorList>
            <person name="Kawai M."/>
            <person name="Futagami T."/>
            <person name="Toyoda A."/>
            <person name="Takaki Y."/>
            <person name="Nishi S."/>
            <person name="Hori S."/>
            <person name="Arai W."/>
            <person name="Tsubouchi T."/>
            <person name="Morono Y."/>
            <person name="Uchiyama I."/>
            <person name="Ito T."/>
            <person name="Fujiyama A."/>
            <person name="Inagaki F."/>
            <person name="Takami H."/>
        </authorList>
    </citation>
    <scope>NUCLEOTIDE SEQUENCE</scope>
    <source>
        <strain evidence="1">Expedition CK06-06</strain>
    </source>
</reference>